<dbReference type="InterPro" id="IPR036291">
    <property type="entry name" value="NAD(P)-bd_dom_sf"/>
</dbReference>
<dbReference type="GeneID" id="19200140"/>
<protein>
    <submittedName>
        <fullName evidence="5">NAD(P)-binding protein</fullName>
    </submittedName>
</protein>
<evidence type="ECO:0000313" key="6">
    <source>
        <dbReference type="Proteomes" id="UP000053558"/>
    </source>
</evidence>
<name>A0A5M3MFI5_CONPW</name>
<dbReference type="Pfam" id="PF01370">
    <property type="entry name" value="Epimerase"/>
    <property type="match status" value="1"/>
</dbReference>
<organism evidence="5 6">
    <name type="scientific">Coniophora puteana (strain RWD-64-598)</name>
    <name type="common">Brown rot fungus</name>
    <dbReference type="NCBI Taxonomy" id="741705"/>
    <lineage>
        <taxon>Eukaryota</taxon>
        <taxon>Fungi</taxon>
        <taxon>Dikarya</taxon>
        <taxon>Basidiomycota</taxon>
        <taxon>Agaricomycotina</taxon>
        <taxon>Agaricomycetes</taxon>
        <taxon>Agaricomycetidae</taxon>
        <taxon>Boletales</taxon>
        <taxon>Coniophorineae</taxon>
        <taxon>Coniophoraceae</taxon>
        <taxon>Coniophora</taxon>
    </lineage>
</organism>
<keyword evidence="6" id="KW-1185">Reference proteome</keyword>
<dbReference type="AlphaFoldDB" id="A0A5M3MFI5"/>
<keyword evidence="3" id="KW-0520">NAD</keyword>
<evidence type="ECO:0000313" key="5">
    <source>
        <dbReference type="EMBL" id="EIW77756.1"/>
    </source>
</evidence>
<evidence type="ECO:0000259" key="4">
    <source>
        <dbReference type="Pfam" id="PF01370"/>
    </source>
</evidence>
<evidence type="ECO:0000256" key="1">
    <source>
        <dbReference type="ARBA" id="ARBA00007637"/>
    </source>
</evidence>
<dbReference type="SUPFAM" id="SSF51735">
    <property type="entry name" value="NAD(P)-binding Rossmann-fold domains"/>
    <property type="match status" value="1"/>
</dbReference>
<sequence length="282" mass="31732">MIIAVTGCNGRVGRRVVLFALKEGHTVVGIDSADAAVDLIKDEPGFSFRQADLKDYDATEEALTGCEAVVQLAGAPHPKDWKTSTHHTNVVITWNILRAAAELGINRISQASSVNVLRGVFSVEPKFDYFPIDEDHPCLPDEPYGLSKLVAEMQADTIIRRYPSMRVASIRLHWSVPSRSDAFRRDYAKSKGDLWSYVQHDSGAEAFLRGVTSSEEKWAGHERFFIAAPRVAVPDDEGWLELKKRYFPDVPIREGWVESKKGNFFDCSKAERLLEWVHHDYA</sequence>
<proteinExistence type="inferred from homology"/>
<dbReference type="PANTHER" id="PTHR43103:SF5">
    <property type="entry name" value="4-EPIMERASE, PUTATIVE (AFU_ORTHOLOGUE AFUA_7G00360)-RELATED"/>
    <property type="match status" value="1"/>
</dbReference>
<comment type="similarity">
    <text evidence="1">Belongs to the NAD(P)-dependent epimerase/dehydratase family.</text>
</comment>
<dbReference type="OrthoDB" id="202470at2759"/>
<dbReference type="PANTHER" id="PTHR43103">
    <property type="entry name" value="NUCLEOSIDE-DIPHOSPHATE-SUGAR EPIMERASE"/>
    <property type="match status" value="1"/>
</dbReference>
<evidence type="ECO:0000256" key="2">
    <source>
        <dbReference type="ARBA" id="ARBA00023002"/>
    </source>
</evidence>
<dbReference type="RefSeq" id="XP_007772112.1">
    <property type="nucleotide sequence ID" value="XM_007773922.1"/>
</dbReference>
<dbReference type="KEGG" id="cput:CONPUDRAFT_128729"/>
<dbReference type="InterPro" id="IPR001509">
    <property type="entry name" value="Epimerase_deHydtase"/>
</dbReference>
<dbReference type="Gene3D" id="3.40.50.720">
    <property type="entry name" value="NAD(P)-binding Rossmann-like Domain"/>
    <property type="match status" value="1"/>
</dbReference>
<reference evidence="6" key="1">
    <citation type="journal article" date="2012" name="Science">
        <title>The Paleozoic origin of enzymatic lignin decomposition reconstructed from 31 fungal genomes.</title>
        <authorList>
            <person name="Floudas D."/>
            <person name="Binder M."/>
            <person name="Riley R."/>
            <person name="Barry K."/>
            <person name="Blanchette R.A."/>
            <person name="Henrissat B."/>
            <person name="Martinez A.T."/>
            <person name="Otillar R."/>
            <person name="Spatafora J.W."/>
            <person name="Yadav J.S."/>
            <person name="Aerts A."/>
            <person name="Benoit I."/>
            <person name="Boyd A."/>
            <person name="Carlson A."/>
            <person name="Copeland A."/>
            <person name="Coutinho P.M."/>
            <person name="de Vries R.P."/>
            <person name="Ferreira P."/>
            <person name="Findley K."/>
            <person name="Foster B."/>
            <person name="Gaskell J."/>
            <person name="Glotzer D."/>
            <person name="Gorecki P."/>
            <person name="Heitman J."/>
            <person name="Hesse C."/>
            <person name="Hori C."/>
            <person name="Igarashi K."/>
            <person name="Jurgens J.A."/>
            <person name="Kallen N."/>
            <person name="Kersten P."/>
            <person name="Kohler A."/>
            <person name="Kuees U."/>
            <person name="Kumar T.K.A."/>
            <person name="Kuo A."/>
            <person name="LaButti K."/>
            <person name="Larrondo L.F."/>
            <person name="Lindquist E."/>
            <person name="Ling A."/>
            <person name="Lombard V."/>
            <person name="Lucas S."/>
            <person name="Lundell T."/>
            <person name="Martin R."/>
            <person name="McLaughlin D.J."/>
            <person name="Morgenstern I."/>
            <person name="Morin E."/>
            <person name="Murat C."/>
            <person name="Nagy L.G."/>
            <person name="Nolan M."/>
            <person name="Ohm R.A."/>
            <person name="Patyshakuliyeva A."/>
            <person name="Rokas A."/>
            <person name="Ruiz-Duenas F.J."/>
            <person name="Sabat G."/>
            <person name="Salamov A."/>
            <person name="Samejima M."/>
            <person name="Schmutz J."/>
            <person name="Slot J.C."/>
            <person name="St John F."/>
            <person name="Stenlid J."/>
            <person name="Sun H."/>
            <person name="Sun S."/>
            <person name="Syed K."/>
            <person name="Tsang A."/>
            <person name="Wiebenga A."/>
            <person name="Young D."/>
            <person name="Pisabarro A."/>
            <person name="Eastwood D.C."/>
            <person name="Martin F."/>
            <person name="Cullen D."/>
            <person name="Grigoriev I.V."/>
            <person name="Hibbett D.S."/>
        </authorList>
    </citation>
    <scope>NUCLEOTIDE SEQUENCE [LARGE SCALE GENOMIC DNA]</scope>
    <source>
        <strain evidence="6">RWD-64-598 SS2</strain>
    </source>
</reference>
<dbReference type="GO" id="GO:0016491">
    <property type="term" value="F:oxidoreductase activity"/>
    <property type="evidence" value="ECO:0007669"/>
    <property type="project" value="UniProtKB-KW"/>
</dbReference>
<dbReference type="EMBL" id="JH711583">
    <property type="protein sequence ID" value="EIW77756.1"/>
    <property type="molecule type" value="Genomic_DNA"/>
</dbReference>
<comment type="caution">
    <text evidence="5">The sequence shown here is derived from an EMBL/GenBank/DDBJ whole genome shotgun (WGS) entry which is preliminary data.</text>
</comment>
<evidence type="ECO:0000256" key="3">
    <source>
        <dbReference type="ARBA" id="ARBA00023027"/>
    </source>
</evidence>
<feature type="domain" description="NAD-dependent epimerase/dehydratase" evidence="4">
    <location>
        <begin position="3"/>
        <end position="172"/>
    </location>
</feature>
<dbReference type="OMA" id="RKWNLWG"/>
<gene>
    <name evidence="5" type="ORF">CONPUDRAFT_128729</name>
</gene>
<keyword evidence="2" id="KW-0560">Oxidoreductase</keyword>
<accession>A0A5M3MFI5</accession>
<dbReference type="Proteomes" id="UP000053558">
    <property type="component" value="Unassembled WGS sequence"/>
</dbReference>